<dbReference type="Pfam" id="PF01535">
    <property type="entry name" value="PPR"/>
    <property type="match status" value="3"/>
</dbReference>
<comment type="caution">
    <text evidence="3">The sequence shown here is derived from an EMBL/GenBank/DDBJ whole genome shotgun (WGS) entry which is preliminary data.</text>
</comment>
<dbReference type="EMBL" id="WHWC01000003">
    <property type="protein sequence ID" value="KAG8385061.1"/>
    <property type="molecule type" value="Genomic_DNA"/>
</dbReference>
<dbReference type="AlphaFoldDB" id="A0AAV6XPZ9"/>
<evidence type="ECO:0000256" key="1">
    <source>
        <dbReference type="ARBA" id="ARBA00022737"/>
    </source>
</evidence>
<sequence length="328" mass="36773">MPYRNTVTWNVMITAHSRHGDITTARLFFDNMPLPDLASCSAMIAAYMDNSLWDQGLALFRQMISFTDDCLKPDQFTLCSILAGCGRMGSAGLVFGKSIHGFAIKNEWELNVEFGTCFVDMYAKCGMLNTACLIFNMMKGNNVVAWTALICGAAQHGYGEEALRIFEKMREAGVKPNELTFTGILTACVQAGLVDEGRRYFRMLQECGVRPRIQHYGCIVDLFGKAGLLGEAYEVINTMPFEPNVVIWGSFLSSCKLHRQFEIAEKVIYKVMRMVRPEDGGGLYSLISDLYVLSGKWSEAERLRNLMLNQYVRKRRGSSFIRGGVGVM</sequence>
<keyword evidence="4" id="KW-1185">Reference proteome</keyword>
<feature type="repeat" description="PPR" evidence="2">
    <location>
        <begin position="142"/>
        <end position="176"/>
    </location>
</feature>
<dbReference type="FunFam" id="1.25.40.10:FF:000790">
    <property type="entry name" value="Pentatricopeptide repeat-containing protein"/>
    <property type="match status" value="1"/>
</dbReference>
<accession>A0AAV6XPZ9</accession>
<evidence type="ECO:0000313" key="4">
    <source>
        <dbReference type="Proteomes" id="UP000826271"/>
    </source>
</evidence>
<dbReference type="GO" id="GO:0003723">
    <property type="term" value="F:RNA binding"/>
    <property type="evidence" value="ECO:0007669"/>
    <property type="project" value="InterPro"/>
</dbReference>
<dbReference type="InterPro" id="IPR046960">
    <property type="entry name" value="PPR_At4g14850-like_plant"/>
</dbReference>
<name>A0AAV6XPZ9_9LAMI</name>
<dbReference type="PANTHER" id="PTHR47926">
    <property type="entry name" value="PENTATRICOPEPTIDE REPEAT-CONTAINING PROTEIN"/>
    <property type="match status" value="1"/>
</dbReference>
<evidence type="ECO:0008006" key="5">
    <source>
        <dbReference type="Google" id="ProtNLM"/>
    </source>
</evidence>
<dbReference type="Gene3D" id="1.25.40.10">
    <property type="entry name" value="Tetratricopeptide repeat domain"/>
    <property type="match status" value="3"/>
</dbReference>
<dbReference type="Pfam" id="PF20431">
    <property type="entry name" value="E_motif"/>
    <property type="match status" value="1"/>
</dbReference>
<feature type="repeat" description="PPR" evidence="2">
    <location>
        <begin position="5"/>
        <end position="39"/>
    </location>
</feature>
<dbReference type="Proteomes" id="UP000826271">
    <property type="component" value="Unassembled WGS sequence"/>
</dbReference>
<proteinExistence type="predicted"/>
<dbReference type="InterPro" id="IPR002885">
    <property type="entry name" value="PPR_rpt"/>
</dbReference>
<dbReference type="NCBIfam" id="TIGR00756">
    <property type="entry name" value="PPR"/>
    <property type="match status" value="3"/>
</dbReference>
<dbReference type="GO" id="GO:0009451">
    <property type="term" value="P:RNA modification"/>
    <property type="evidence" value="ECO:0007669"/>
    <property type="project" value="InterPro"/>
</dbReference>
<organism evidence="3 4">
    <name type="scientific">Buddleja alternifolia</name>
    <dbReference type="NCBI Taxonomy" id="168488"/>
    <lineage>
        <taxon>Eukaryota</taxon>
        <taxon>Viridiplantae</taxon>
        <taxon>Streptophyta</taxon>
        <taxon>Embryophyta</taxon>
        <taxon>Tracheophyta</taxon>
        <taxon>Spermatophyta</taxon>
        <taxon>Magnoliopsida</taxon>
        <taxon>eudicotyledons</taxon>
        <taxon>Gunneridae</taxon>
        <taxon>Pentapetalae</taxon>
        <taxon>asterids</taxon>
        <taxon>lamiids</taxon>
        <taxon>Lamiales</taxon>
        <taxon>Scrophulariaceae</taxon>
        <taxon>Buddlejeae</taxon>
        <taxon>Buddleja</taxon>
    </lineage>
</organism>
<evidence type="ECO:0000313" key="3">
    <source>
        <dbReference type="EMBL" id="KAG8385061.1"/>
    </source>
</evidence>
<dbReference type="InterPro" id="IPR011990">
    <property type="entry name" value="TPR-like_helical_dom_sf"/>
</dbReference>
<dbReference type="PROSITE" id="PS51375">
    <property type="entry name" value="PPR"/>
    <property type="match status" value="3"/>
</dbReference>
<keyword evidence="1" id="KW-0677">Repeat</keyword>
<evidence type="ECO:0000256" key="2">
    <source>
        <dbReference type="PROSITE-ProRule" id="PRU00708"/>
    </source>
</evidence>
<feature type="repeat" description="PPR" evidence="2">
    <location>
        <begin position="177"/>
        <end position="211"/>
    </location>
</feature>
<protein>
    <recommendedName>
        <fullName evidence="5">Pentatricopeptide repeat-containing protein</fullName>
    </recommendedName>
</protein>
<gene>
    <name evidence="3" type="ORF">BUALT_Bualt03G0002300</name>
</gene>
<reference evidence="3" key="1">
    <citation type="submission" date="2019-10" db="EMBL/GenBank/DDBJ databases">
        <authorList>
            <person name="Zhang R."/>
            <person name="Pan Y."/>
            <person name="Wang J."/>
            <person name="Ma R."/>
            <person name="Yu S."/>
        </authorList>
    </citation>
    <scope>NUCLEOTIDE SEQUENCE</scope>
    <source>
        <strain evidence="3">LA-IB0</strain>
        <tissue evidence="3">Leaf</tissue>
    </source>
</reference>
<dbReference type="Pfam" id="PF13041">
    <property type="entry name" value="PPR_2"/>
    <property type="match status" value="1"/>
</dbReference>
<dbReference type="InterPro" id="IPR046848">
    <property type="entry name" value="E_motif"/>
</dbReference>
<dbReference type="PANTHER" id="PTHR47926:SF452">
    <property type="entry name" value="PENTATRICOPEPTIDE REPEAT-CONTAINING PROTEIN"/>
    <property type="match status" value="1"/>
</dbReference>